<evidence type="ECO:0000256" key="1">
    <source>
        <dbReference type="ARBA" id="ARBA00004123"/>
    </source>
</evidence>
<feature type="domain" description="RPAP1 N-terminal" evidence="7">
    <location>
        <begin position="172"/>
        <end position="211"/>
    </location>
</feature>
<dbReference type="PANTHER" id="PTHR21483:SF18">
    <property type="entry name" value="RNA POLYMERASE II-ASSOCIATED PROTEIN 1"/>
    <property type="match status" value="1"/>
</dbReference>
<sequence length="1246" mass="141575">MDSPGKEIMDEDTDEAVLEMQRRFFSERKDTSDVKIKKSVKSQAEAAQILEALESTAHTVDKVLRTEKDFETLENDDFWLIGTIKERPAPFVLEPKAVIEKQPAFPEAFSRDKLIEQKSGKKKESLFALNMKKKRGIVEDSEPMEVEEVKIEGLLPSTFISSSGIFTSKEAEEISQKNAEKLSAMTQAEILEEQEKLLSQLDPKVVDFLKKGRQPSAGKKRNTEEEDKKSVKFSKFDDIKEISEEDLPIRPSESWVNMDKVELDKLQWMTQLPPPRPLDPNTGHSARFNFKGELVAPDMEVPVTKGLHHHGEEPERAGYSIEELFTLIRSTSWRQKVLAMDTLAAILRKNKEGIFDGIFDQTLLKELLDGGLLVLLRINLDEQNDSVISSSLIALSALLSNQPDELCLDRVVTWQRGIEQPSLPTSIDIEETSKKHFTEEGEELKDVEILQIDVVRACFRMNLLERLRYILNNFELHALSVFAAIDILIRIARHSLESSTAIFECEGLLDVIFVDFLPPQRLLPDVKPKLLDKVKGVPLRQAIRLIRVIAAKGVHLAKRIVHKYPIIDSIAAYIMIEPSETVLPIQDTLRLSIEALNTWRTFLSYGLTASSCSGLFPIIMKNLMFYLSRVSLNLKTVENMFNYVHGAALLSFVETMILVAGNYERLNKLQKQHLVSVPVPDISWEIIHPLGDLVINIALKWTHELDTYFSDITDAGRTAVASVLSAVATYFKYLTKQSSCNMVQVITSAENLFERIIRRFFTSKNLDKQFDLLCVKSVIASSAVPGSKRDPPNLPSLGSVTWGGNVSPIITESSPVSVLSSLLRLAFELCQISRISVVSVQDLWKSQSVLKYLKKLTDFGFSLSDHWFAKFEVDLIYWILKLSIESQPSDLSLFHTLSLVYIISAPVGDECLIQEIFEEMVFNRRFLCEEDLIEEFSSMGLGLKSTGTSLATKALNSLRRIRGVYEGFLLPEEQLIASTALIQRLPEVLATLTLPHGGATAIPFDWPFRPIVARMNKESKKGDTREETPQEEIEDLKHVMMWIYLFQLTKKSFINIMSPISRFSRVACLFLAGSDFFLDETISAALQAVLQLILTESPYLRFDARVPGLSSFKELYVNLLNQFEDVSYGDPVFGAYILTPLLQPKRAAELKRLVWSEHPFVLRLLTTSQEIFPISLEYYLKEFEPDHNLIRRYAAAIQSSTITKERNPLLYKYALWHIQEFVNVQADVEEFKPLVKSLKHNFGHFF</sequence>
<gene>
    <name evidence="9" type="ORF">QYM36_006435</name>
</gene>
<evidence type="ECO:0000256" key="5">
    <source>
        <dbReference type="SAM" id="MobiDB-lite"/>
    </source>
</evidence>
<evidence type="ECO:0000256" key="2">
    <source>
        <dbReference type="ARBA" id="ARBA00009953"/>
    </source>
</evidence>
<accession>A0AA88L5J1</accession>
<evidence type="ECO:0008006" key="11">
    <source>
        <dbReference type="Google" id="ProtNLM"/>
    </source>
</evidence>
<dbReference type="AlphaFoldDB" id="A0AA88L5J1"/>
<dbReference type="PANTHER" id="PTHR21483">
    <property type="entry name" value="RNA POLYMERASE II-ASSOCIATED PROTEIN 1"/>
    <property type="match status" value="1"/>
</dbReference>
<dbReference type="Pfam" id="PF25766">
    <property type="entry name" value="TPR_RPAP1"/>
    <property type="match status" value="1"/>
</dbReference>
<comment type="similarity">
    <text evidence="2">Belongs to the RPAP1 family.</text>
</comment>
<dbReference type="GO" id="GO:0006366">
    <property type="term" value="P:transcription by RNA polymerase II"/>
    <property type="evidence" value="ECO:0007669"/>
    <property type="project" value="InterPro"/>
</dbReference>
<dbReference type="EMBL" id="JAVRJZ010000010">
    <property type="protein sequence ID" value="KAK2717657.1"/>
    <property type="molecule type" value="Genomic_DNA"/>
</dbReference>
<evidence type="ECO:0000259" key="7">
    <source>
        <dbReference type="Pfam" id="PF08621"/>
    </source>
</evidence>
<evidence type="ECO:0000256" key="4">
    <source>
        <dbReference type="ARBA" id="ARBA00023242"/>
    </source>
</evidence>
<comment type="subcellular location">
    <subcellularLocation>
        <location evidence="1">Nucleus</location>
    </subcellularLocation>
</comment>
<dbReference type="Proteomes" id="UP001187531">
    <property type="component" value="Unassembled WGS sequence"/>
</dbReference>
<proteinExistence type="inferred from homology"/>
<evidence type="ECO:0000313" key="10">
    <source>
        <dbReference type="Proteomes" id="UP001187531"/>
    </source>
</evidence>
<dbReference type="EMBL" id="JAVRJZ010000010">
    <property type="protein sequence ID" value="KAK2717658.1"/>
    <property type="molecule type" value="Genomic_DNA"/>
</dbReference>
<feature type="compositionally biased region" description="Basic and acidic residues" evidence="5">
    <location>
        <begin position="221"/>
        <end position="230"/>
    </location>
</feature>
<dbReference type="Pfam" id="PF08621">
    <property type="entry name" value="RPAP1_N"/>
    <property type="match status" value="1"/>
</dbReference>
<dbReference type="Pfam" id="PF08620">
    <property type="entry name" value="RPAP1_C"/>
    <property type="match status" value="1"/>
</dbReference>
<dbReference type="InterPro" id="IPR013930">
    <property type="entry name" value="RPAP1_N"/>
</dbReference>
<dbReference type="InterPro" id="IPR039913">
    <property type="entry name" value="RPAP1/Rba50"/>
</dbReference>
<evidence type="ECO:0000259" key="8">
    <source>
        <dbReference type="Pfam" id="PF25766"/>
    </source>
</evidence>
<name>A0AA88L5J1_ARTSF</name>
<keyword evidence="4" id="KW-0539">Nucleus</keyword>
<protein>
    <recommendedName>
        <fullName evidence="11">RNA polymerase II-associated protein 1</fullName>
    </recommendedName>
</protein>
<organism evidence="9 10">
    <name type="scientific">Artemia franciscana</name>
    <name type="common">Brine shrimp</name>
    <name type="synonym">Artemia sanfranciscana</name>
    <dbReference type="NCBI Taxonomy" id="6661"/>
    <lineage>
        <taxon>Eukaryota</taxon>
        <taxon>Metazoa</taxon>
        <taxon>Ecdysozoa</taxon>
        <taxon>Arthropoda</taxon>
        <taxon>Crustacea</taxon>
        <taxon>Branchiopoda</taxon>
        <taxon>Anostraca</taxon>
        <taxon>Artemiidae</taxon>
        <taxon>Artemia</taxon>
    </lineage>
</organism>
<comment type="caution">
    <text evidence="9">The sequence shown here is derived from an EMBL/GenBank/DDBJ whole genome shotgun (WGS) entry which is preliminary data.</text>
</comment>
<evidence type="ECO:0000313" key="9">
    <source>
        <dbReference type="EMBL" id="KAK2717657.1"/>
    </source>
</evidence>
<feature type="domain" description="RPAP1/MINIYO-like TPR repeats" evidence="8">
    <location>
        <begin position="1008"/>
        <end position="1227"/>
    </location>
</feature>
<evidence type="ECO:0000259" key="6">
    <source>
        <dbReference type="Pfam" id="PF08620"/>
    </source>
</evidence>
<evidence type="ECO:0000256" key="3">
    <source>
        <dbReference type="ARBA" id="ARBA00023163"/>
    </source>
</evidence>
<keyword evidence="3" id="KW-0804">Transcription</keyword>
<dbReference type="SUPFAM" id="SSF48371">
    <property type="entry name" value="ARM repeat"/>
    <property type="match status" value="1"/>
</dbReference>
<reference evidence="9" key="1">
    <citation type="submission" date="2023-07" db="EMBL/GenBank/DDBJ databases">
        <title>Chromosome-level genome assembly of Artemia franciscana.</title>
        <authorList>
            <person name="Jo E."/>
        </authorList>
    </citation>
    <scope>NUCLEOTIDE SEQUENCE</scope>
    <source>
        <tissue evidence="9">Whole body</tissue>
    </source>
</reference>
<keyword evidence="10" id="KW-1185">Reference proteome</keyword>
<feature type="domain" description="RPAP1 C-terminal" evidence="6">
    <location>
        <begin position="286"/>
        <end position="349"/>
    </location>
</feature>
<dbReference type="InterPro" id="IPR013929">
    <property type="entry name" value="RPAP1_C"/>
</dbReference>
<dbReference type="InterPro" id="IPR057989">
    <property type="entry name" value="TPR_RPAP1/MINIYO-like"/>
</dbReference>
<dbReference type="InterPro" id="IPR016024">
    <property type="entry name" value="ARM-type_fold"/>
</dbReference>
<feature type="region of interest" description="Disordered" evidence="5">
    <location>
        <begin position="210"/>
        <end position="230"/>
    </location>
</feature>